<gene>
    <name evidence="3" type="ORF">ET33_25290</name>
</gene>
<dbReference type="Pfam" id="PF07561">
    <property type="entry name" value="DUF1540"/>
    <property type="match status" value="1"/>
</dbReference>
<proteinExistence type="predicted"/>
<name>A0A081P922_9BACL</name>
<evidence type="ECO:0000313" key="3">
    <source>
        <dbReference type="EMBL" id="KEQ27195.1"/>
    </source>
</evidence>
<dbReference type="Proteomes" id="UP000028123">
    <property type="component" value="Unassembled WGS sequence"/>
</dbReference>
<feature type="region of interest" description="Disordered" evidence="1">
    <location>
        <begin position="47"/>
        <end position="69"/>
    </location>
</feature>
<evidence type="ECO:0000256" key="1">
    <source>
        <dbReference type="SAM" id="MobiDB-lite"/>
    </source>
</evidence>
<feature type="domain" description="DUF1540" evidence="2">
    <location>
        <begin position="4"/>
        <end position="63"/>
    </location>
</feature>
<evidence type="ECO:0000313" key="4">
    <source>
        <dbReference type="Proteomes" id="UP000028123"/>
    </source>
</evidence>
<dbReference type="InterPro" id="IPR011437">
    <property type="entry name" value="DUF1540"/>
</dbReference>
<organism evidence="3 4">
    <name type="scientific">Paenibacillus tyrfis</name>
    <dbReference type="NCBI Taxonomy" id="1501230"/>
    <lineage>
        <taxon>Bacteria</taxon>
        <taxon>Bacillati</taxon>
        <taxon>Bacillota</taxon>
        <taxon>Bacilli</taxon>
        <taxon>Bacillales</taxon>
        <taxon>Paenibacillaceae</taxon>
        <taxon>Paenibacillus</taxon>
    </lineage>
</organism>
<reference evidence="3 4" key="1">
    <citation type="submission" date="2014-06" db="EMBL/GenBank/DDBJ databases">
        <title>Draft genome sequence of Paenibacillus sp. MSt1.</title>
        <authorList>
            <person name="Aw Y.K."/>
            <person name="Ong K.S."/>
            <person name="Gan H.M."/>
            <person name="Lee S.M."/>
        </authorList>
    </citation>
    <scope>NUCLEOTIDE SEQUENCE [LARGE SCALE GENOMIC DNA]</scope>
    <source>
        <strain evidence="3 4">MSt1</strain>
    </source>
</reference>
<sequence length="69" mass="7773">MPDVKCSVANCEYWAQGNNCNANAIMIEIDKHADVKYDAEFGAEFEDHQDRASSSQNTCCHTFEPKKSK</sequence>
<protein>
    <recommendedName>
        <fullName evidence="2">DUF1540 domain-containing protein</fullName>
    </recommendedName>
</protein>
<comment type="caution">
    <text evidence="3">The sequence shown here is derived from an EMBL/GenBank/DDBJ whole genome shotgun (WGS) entry which is preliminary data.</text>
</comment>
<keyword evidence="4" id="KW-1185">Reference proteome</keyword>
<dbReference type="EMBL" id="JNVM01000004">
    <property type="protein sequence ID" value="KEQ27195.1"/>
    <property type="molecule type" value="Genomic_DNA"/>
</dbReference>
<dbReference type="OrthoDB" id="1681234at2"/>
<dbReference type="eggNOG" id="ENOG50334U7">
    <property type="taxonomic scope" value="Bacteria"/>
</dbReference>
<dbReference type="AlphaFoldDB" id="A0A081P922"/>
<evidence type="ECO:0000259" key="2">
    <source>
        <dbReference type="Pfam" id="PF07561"/>
    </source>
</evidence>
<accession>A0A081P922</accession>
<dbReference type="RefSeq" id="WP_036677233.1">
    <property type="nucleotide sequence ID" value="NZ_FYEP01000014.1"/>
</dbReference>